<keyword evidence="2" id="KW-1185">Reference proteome</keyword>
<gene>
    <name evidence="1" type="ORF">HMPREF0762_01953</name>
</gene>
<dbReference type="Proteomes" id="UP000006001">
    <property type="component" value="Unassembled WGS sequence"/>
</dbReference>
<sequence>MHAPALGAVRTHACACARCRTYARMRLRSVPYVRTHAPALDPPCSIQVMICLW</sequence>
<name>D0WJC6_SLAES</name>
<accession>D0WJC6</accession>
<comment type="caution">
    <text evidence="1">The sequence shown here is derived from an EMBL/GenBank/DDBJ whole genome shotgun (WGS) entry which is preliminary data.</text>
</comment>
<reference evidence="1" key="1">
    <citation type="submission" date="2009-10" db="EMBL/GenBank/DDBJ databases">
        <authorList>
            <person name="Weinstock G."/>
            <person name="Sodergren E."/>
            <person name="Clifton S."/>
            <person name="Fulton L."/>
            <person name="Fulton B."/>
            <person name="Courtney L."/>
            <person name="Fronick C."/>
            <person name="Harrison M."/>
            <person name="Strong C."/>
            <person name="Farmer C."/>
            <person name="Delahaunty K."/>
            <person name="Markovic C."/>
            <person name="Hall O."/>
            <person name="Minx P."/>
            <person name="Tomlinson C."/>
            <person name="Mitreva M."/>
            <person name="Nelson J."/>
            <person name="Hou S."/>
            <person name="Wollam A."/>
            <person name="Pepin K.H."/>
            <person name="Johnson M."/>
            <person name="Bhonagiri V."/>
            <person name="Nash W.E."/>
            <person name="Warren W."/>
            <person name="Chinwalla A."/>
            <person name="Mardis E.R."/>
            <person name="Wilson R.K."/>
        </authorList>
    </citation>
    <scope>NUCLEOTIDE SEQUENCE [LARGE SCALE GENOMIC DNA]</scope>
    <source>
        <strain evidence="1">ATCC 700122</strain>
    </source>
</reference>
<dbReference type="AlphaFoldDB" id="D0WJC6"/>
<organism evidence="1 2">
    <name type="scientific">Slackia exigua (strain ATCC 700122 / DSM 15923 / CIP 105133 / JCM 11022 / KCTC 5966 / S-7)</name>
    <dbReference type="NCBI Taxonomy" id="649764"/>
    <lineage>
        <taxon>Bacteria</taxon>
        <taxon>Bacillati</taxon>
        <taxon>Actinomycetota</taxon>
        <taxon>Coriobacteriia</taxon>
        <taxon>Eggerthellales</taxon>
        <taxon>Eggerthellaceae</taxon>
        <taxon>Slackia</taxon>
    </lineage>
</organism>
<dbReference type="STRING" id="649764.HMPREF0762_01953"/>
<dbReference type="HOGENOM" id="CLU_3066258_0_0_11"/>
<protein>
    <submittedName>
        <fullName evidence="1">Uncharacterized protein</fullName>
    </submittedName>
</protein>
<proteinExistence type="predicted"/>
<evidence type="ECO:0000313" key="1">
    <source>
        <dbReference type="EMBL" id="EEZ60474.1"/>
    </source>
</evidence>
<dbReference type="EMBL" id="ACUX02000019">
    <property type="protein sequence ID" value="EEZ60474.1"/>
    <property type="molecule type" value="Genomic_DNA"/>
</dbReference>
<evidence type="ECO:0000313" key="2">
    <source>
        <dbReference type="Proteomes" id="UP000006001"/>
    </source>
</evidence>